<evidence type="ECO:0000313" key="1">
    <source>
        <dbReference type="EMBL" id="KYB28009.1"/>
    </source>
</evidence>
<name>A0A139WJ87_TRICA</name>
<dbReference type="InParanoid" id="A0A139WJ87"/>
<sequence length="33" mass="3926">MQHVIQFRTNRVLNLGELSGKFECKVDYTDPTW</sequence>
<reference evidence="1 2" key="2">
    <citation type="journal article" date="2010" name="Nucleic Acids Res.">
        <title>BeetleBase in 2010: revisions to provide comprehensive genomic information for Tribolium castaneum.</title>
        <authorList>
            <person name="Kim H.S."/>
            <person name="Murphy T."/>
            <person name="Xia J."/>
            <person name="Caragea D."/>
            <person name="Park Y."/>
            <person name="Beeman R.W."/>
            <person name="Lorenzen M.D."/>
            <person name="Butcher S."/>
            <person name="Manak J.R."/>
            <person name="Brown S.J."/>
        </authorList>
    </citation>
    <scope>NUCLEOTIDE SEQUENCE [LARGE SCALE GENOMIC DNA]</scope>
    <source>
        <strain evidence="1 2">Georgia GA2</strain>
    </source>
</reference>
<dbReference type="EMBL" id="KQ971338">
    <property type="protein sequence ID" value="KYB28009.1"/>
    <property type="molecule type" value="Genomic_DNA"/>
</dbReference>
<dbReference type="Proteomes" id="UP000007266">
    <property type="component" value="Linkage group 4"/>
</dbReference>
<keyword evidence="2" id="KW-1185">Reference proteome</keyword>
<organism evidence="1 2">
    <name type="scientific">Tribolium castaneum</name>
    <name type="common">Red flour beetle</name>
    <dbReference type="NCBI Taxonomy" id="7070"/>
    <lineage>
        <taxon>Eukaryota</taxon>
        <taxon>Metazoa</taxon>
        <taxon>Ecdysozoa</taxon>
        <taxon>Arthropoda</taxon>
        <taxon>Hexapoda</taxon>
        <taxon>Insecta</taxon>
        <taxon>Pterygota</taxon>
        <taxon>Neoptera</taxon>
        <taxon>Endopterygota</taxon>
        <taxon>Coleoptera</taxon>
        <taxon>Polyphaga</taxon>
        <taxon>Cucujiformia</taxon>
        <taxon>Tenebrionidae</taxon>
        <taxon>Tenebrionidae incertae sedis</taxon>
        <taxon>Tribolium</taxon>
    </lineage>
</organism>
<dbReference type="AlphaFoldDB" id="A0A139WJ87"/>
<proteinExistence type="predicted"/>
<accession>A0A139WJ87</accession>
<protein>
    <submittedName>
        <fullName evidence="1">Uncharacterized protein</fullName>
    </submittedName>
</protein>
<evidence type="ECO:0000313" key="2">
    <source>
        <dbReference type="Proteomes" id="UP000007266"/>
    </source>
</evidence>
<gene>
    <name evidence="1" type="primary">AUGUSTUS-3.0.2_32837</name>
    <name evidence="1" type="ORF">TcasGA2_TC032837</name>
</gene>
<reference evidence="1 2" key="1">
    <citation type="journal article" date="2008" name="Nature">
        <title>The genome of the model beetle and pest Tribolium castaneum.</title>
        <authorList>
            <consortium name="Tribolium Genome Sequencing Consortium"/>
            <person name="Richards S."/>
            <person name="Gibbs R.A."/>
            <person name="Weinstock G.M."/>
            <person name="Brown S.J."/>
            <person name="Denell R."/>
            <person name="Beeman R.W."/>
            <person name="Gibbs R."/>
            <person name="Beeman R.W."/>
            <person name="Brown S.J."/>
            <person name="Bucher G."/>
            <person name="Friedrich M."/>
            <person name="Grimmelikhuijzen C.J."/>
            <person name="Klingler M."/>
            <person name="Lorenzen M."/>
            <person name="Richards S."/>
            <person name="Roth S."/>
            <person name="Schroder R."/>
            <person name="Tautz D."/>
            <person name="Zdobnov E.M."/>
            <person name="Muzny D."/>
            <person name="Gibbs R.A."/>
            <person name="Weinstock G.M."/>
            <person name="Attaway T."/>
            <person name="Bell S."/>
            <person name="Buhay C.J."/>
            <person name="Chandrabose M.N."/>
            <person name="Chavez D."/>
            <person name="Clerk-Blankenburg K.P."/>
            <person name="Cree A."/>
            <person name="Dao M."/>
            <person name="Davis C."/>
            <person name="Chacko J."/>
            <person name="Dinh H."/>
            <person name="Dugan-Rocha S."/>
            <person name="Fowler G."/>
            <person name="Garner T.T."/>
            <person name="Garnes J."/>
            <person name="Gnirke A."/>
            <person name="Hawes A."/>
            <person name="Hernandez J."/>
            <person name="Hines S."/>
            <person name="Holder M."/>
            <person name="Hume J."/>
            <person name="Jhangiani S.N."/>
            <person name="Joshi V."/>
            <person name="Khan Z.M."/>
            <person name="Jackson L."/>
            <person name="Kovar C."/>
            <person name="Kowis A."/>
            <person name="Lee S."/>
            <person name="Lewis L.R."/>
            <person name="Margolis J."/>
            <person name="Morgan M."/>
            <person name="Nazareth L.V."/>
            <person name="Nguyen N."/>
            <person name="Okwuonu G."/>
            <person name="Parker D."/>
            <person name="Richards S."/>
            <person name="Ruiz S.J."/>
            <person name="Santibanez J."/>
            <person name="Savard J."/>
            <person name="Scherer S.E."/>
            <person name="Schneider B."/>
            <person name="Sodergren E."/>
            <person name="Tautz D."/>
            <person name="Vattahil S."/>
            <person name="Villasana D."/>
            <person name="White C.S."/>
            <person name="Wright R."/>
            <person name="Park Y."/>
            <person name="Beeman R.W."/>
            <person name="Lord J."/>
            <person name="Oppert B."/>
            <person name="Lorenzen M."/>
            <person name="Brown S."/>
            <person name="Wang L."/>
            <person name="Savard J."/>
            <person name="Tautz D."/>
            <person name="Richards S."/>
            <person name="Weinstock G."/>
            <person name="Gibbs R.A."/>
            <person name="Liu Y."/>
            <person name="Worley K."/>
            <person name="Weinstock G."/>
            <person name="Elsik C.G."/>
            <person name="Reese J.T."/>
            <person name="Elhaik E."/>
            <person name="Landan G."/>
            <person name="Graur D."/>
            <person name="Arensburger P."/>
            <person name="Atkinson P."/>
            <person name="Beeman R.W."/>
            <person name="Beidler J."/>
            <person name="Brown S.J."/>
            <person name="Demuth J.P."/>
            <person name="Drury D.W."/>
            <person name="Du Y.Z."/>
            <person name="Fujiwara H."/>
            <person name="Lorenzen M."/>
            <person name="Maselli V."/>
            <person name="Osanai M."/>
            <person name="Park Y."/>
            <person name="Robertson H.M."/>
            <person name="Tu Z."/>
            <person name="Wang J.J."/>
            <person name="Wang S."/>
            <person name="Richards S."/>
            <person name="Song H."/>
            <person name="Zhang L."/>
            <person name="Sodergren E."/>
            <person name="Werner D."/>
            <person name="Stanke M."/>
            <person name="Morgenstern B."/>
            <person name="Solovyev V."/>
            <person name="Kosarev P."/>
            <person name="Brown G."/>
            <person name="Chen H.C."/>
            <person name="Ermolaeva O."/>
            <person name="Hlavina W."/>
            <person name="Kapustin Y."/>
            <person name="Kiryutin B."/>
            <person name="Kitts P."/>
            <person name="Maglott D."/>
            <person name="Pruitt K."/>
            <person name="Sapojnikov V."/>
            <person name="Souvorov A."/>
            <person name="Mackey A.J."/>
            <person name="Waterhouse R.M."/>
            <person name="Wyder S."/>
            <person name="Zdobnov E.M."/>
            <person name="Zdobnov E.M."/>
            <person name="Wyder S."/>
            <person name="Kriventseva E.V."/>
            <person name="Kadowaki T."/>
            <person name="Bork P."/>
            <person name="Aranda M."/>
            <person name="Bao R."/>
            <person name="Beermann A."/>
            <person name="Berns N."/>
            <person name="Bolognesi R."/>
            <person name="Bonneton F."/>
            <person name="Bopp D."/>
            <person name="Brown S.J."/>
            <person name="Bucher G."/>
            <person name="Butts T."/>
            <person name="Chaumot A."/>
            <person name="Denell R.E."/>
            <person name="Ferrier D.E."/>
            <person name="Friedrich M."/>
            <person name="Gordon C.M."/>
            <person name="Jindra M."/>
            <person name="Klingler M."/>
            <person name="Lan Q."/>
            <person name="Lattorff H.M."/>
            <person name="Laudet V."/>
            <person name="von Levetsow C."/>
            <person name="Liu Z."/>
            <person name="Lutz R."/>
            <person name="Lynch J.A."/>
            <person name="da Fonseca R.N."/>
            <person name="Posnien N."/>
            <person name="Reuter R."/>
            <person name="Roth S."/>
            <person name="Savard J."/>
            <person name="Schinko J.B."/>
            <person name="Schmitt C."/>
            <person name="Schoppmeier M."/>
            <person name="Schroder R."/>
            <person name="Shippy T.D."/>
            <person name="Simonnet F."/>
            <person name="Marques-Souza H."/>
            <person name="Tautz D."/>
            <person name="Tomoyasu Y."/>
            <person name="Trauner J."/>
            <person name="Van der Zee M."/>
            <person name="Vervoort M."/>
            <person name="Wittkopp N."/>
            <person name="Wimmer E.A."/>
            <person name="Yang X."/>
            <person name="Jones A.K."/>
            <person name="Sattelle D.B."/>
            <person name="Ebert P.R."/>
            <person name="Nelson D."/>
            <person name="Scott J.G."/>
            <person name="Beeman R.W."/>
            <person name="Muthukrishnan S."/>
            <person name="Kramer K.J."/>
            <person name="Arakane Y."/>
            <person name="Beeman R.W."/>
            <person name="Zhu Q."/>
            <person name="Hogenkamp D."/>
            <person name="Dixit R."/>
            <person name="Oppert B."/>
            <person name="Jiang H."/>
            <person name="Zou Z."/>
            <person name="Marshall J."/>
            <person name="Elpidina E."/>
            <person name="Vinokurov K."/>
            <person name="Oppert C."/>
            <person name="Zou Z."/>
            <person name="Evans J."/>
            <person name="Lu Z."/>
            <person name="Zhao P."/>
            <person name="Sumathipala N."/>
            <person name="Altincicek B."/>
            <person name="Vilcinskas A."/>
            <person name="Williams M."/>
            <person name="Hultmark D."/>
            <person name="Hetru C."/>
            <person name="Jiang H."/>
            <person name="Grimmelikhuijzen C.J."/>
            <person name="Hauser F."/>
            <person name="Cazzamali G."/>
            <person name="Williamson M."/>
            <person name="Park Y."/>
            <person name="Li B."/>
            <person name="Tanaka Y."/>
            <person name="Predel R."/>
            <person name="Neupert S."/>
            <person name="Schachtner J."/>
            <person name="Verleyen P."/>
            <person name="Raible F."/>
            <person name="Bork P."/>
            <person name="Friedrich M."/>
            <person name="Walden K.K."/>
            <person name="Robertson H.M."/>
            <person name="Angeli S."/>
            <person name="Foret S."/>
            <person name="Bucher G."/>
            <person name="Schuetz S."/>
            <person name="Maleszka R."/>
            <person name="Wimmer E.A."/>
            <person name="Beeman R.W."/>
            <person name="Lorenzen M."/>
            <person name="Tomoyasu Y."/>
            <person name="Miller S.C."/>
            <person name="Grossmann D."/>
            <person name="Bucher G."/>
        </authorList>
    </citation>
    <scope>NUCLEOTIDE SEQUENCE [LARGE SCALE GENOMIC DNA]</scope>
    <source>
        <strain evidence="1 2">Georgia GA2</strain>
    </source>
</reference>